<name>A0A8A6RQ97_9FLAV</name>
<proteinExistence type="predicted"/>
<feature type="transmembrane region" description="Helical" evidence="1">
    <location>
        <begin position="157"/>
        <end position="177"/>
    </location>
</feature>
<keyword evidence="1" id="KW-0812">Transmembrane</keyword>
<evidence type="ECO:0000313" key="2">
    <source>
        <dbReference type="EMBL" id="QTJ63650.1"/>
    </source>
</evidence>
<feature type="transmembrane region" description="Helical" evidence="1">
    <location>
        <begin position="189"/>
        <end position="206"/>
    </location>
</feature>
<keyword evidence="1" id="KW-1133">Transmembrane helix</keyword>
<organism evidence="2">
    <name type="scientific">Neuropteran jingmen-related virus</name>
    <dbReference type="NCBI Taxonomy" id="2822568"/>
    <lineage>
        <taxon>Viruses</taxon>
        <taxon>Riboviria</taxon>
        <taxon>Orthornavirae</taxon>
        <taxon>Kitrinoviricota</taxon>
        <taxon>Flasuviricetes</taxon>
        <taxon>Amarillovirales</taxon>
        <taxon>Flaviviridae</taxon>
        <taxon>Jingmenvirus group</taxon>
    </lineage>
</organism>
<dbReference type="EMBL" id="MW208806">
    <property type="protein sequence ID" value="QTJ63650.1"/>
    <property type="molecule type" value="Genomic_RNA"/>
</dbReference>
<protein>
    <submittedName>
        <fullName evidence="2">VP3</fullName>
    </submittedName>
</protein>
<evidence type="ECO:0000256" key="1">
    <source>
        <dbReference type="SAM" id="Phobius"/>
    </source>
</evidence>
<feature type="transmembrane region" description="Helical" evidence="1">
    <location>
        <begin position="76"/>
        <end position="102"/>
    </location>
</feature>
<sequence length="491" mass="55196">MTKEDRIEAEARAEENIRKRIKLEKKRAKMATLSSIVRPWAPPIIDALIMEFLYPVMEPHMLKYGYTMELVAAIDVTIHCVVLALAAAIVNALGGGILVIMFYSSLYYLTDGKYIYIIFSIIWMVNKISRIFSRTREATMYEELAYTSRGRTYNSSLRMIIDGYAPIFIILGSGYFLFQTQYGFEMQSLWLVIVIITLTKVLPGAGGNSTTGVITLGFILLVAFLSSPDVFRALGHTFKELMQPPPNAHVEETADPVASYVTSLRFGYPGWLNLGYSRNSILDAIRKTLCYVPMIWTAIDDLMGPGVAVNAASCVNQKNKEFKEAGWAAIYDGTWWIVVSSQLFVCCWMEDVYSVLTLLIAGIVSWYIWNIFGRREWVGRGQGVTLTTVRAGYAMVFGQGPEGQRTFVLRVCNFLGWVCLVIRHRNNFTALGFGLASLSLASERATCMMLGVCTHSPVWLIKAWREDYPVTRSIKKNKTDAYTPDNINDPG</sequence>
<accession>A0A8A6RQ97</accession>
<feature type="transmembrane region" description="Helical" evidence="1">
    <location>
        <begin position="351"/>
        <end position="372"/>
    </location>
</feature>
<feature type="transmembrane region" description="Helical" evidence="1">
    <location>
        <begin position="114"/>
        <end position="132"/>
    </location>
</feature>
<reference evidence="2" key="2">
    <citation type="journal article" date="2021" name="Virus Evol.">
        <title>Viromics of extant insect orders unveil the evolution of the flavi-like superfamily.</title>
        <authorList>
            <person name="Sofia P."/>
            <person name="Simon K."/>
            <person name="Florian Z."/>
            <person name="Alexander D."/>
            <person name="Malte P."/>
            <person name="Shanlin L."/>
            <person name="Xin Z."/>
            <person name="Christian D."/>
            <person name="Bernhard M."/>
            <person name="Sandra J."/>
        </authorList>
    </citation>
    <scope>NUCLEOTIDE SEQUENCE</scope>
    <source>
        <strain evidence="2">OKIAV339</strain>
    </source>
</reference>
<feature type="transmembrane region" description="Helical" evidence="1">
    <location>
        <begin position="212"/>
        <end position="231"/>
    </location>
</feature>
<reference evidence="2" key="1">
    <citation type="submission" date="2020-11" db="EMBL/GenBank/DDBJ databases">
        <authorList>
            <person name="Paraskevopoulou S."/>
            <person name="Kaefer S."/>
            <person name="Zirkel F."/>
            <person name="Donath A."/>
            <person name="Petersen M."/>
            <person name="Liu S."/>
            <person name="Zhou X."/>
            <person name="Drosten C."/>
            <person name="Misof B."/>
            <person name="Junglen S."/>
        </authorList>
    </citation>
    <scope>NUCLEOTIDE SEQUENCE</scope>
    <source>
        <strain evidence="2">OKIAV339</strain>
    </source>
</reference>
<keyword evidence="1" id="KW-0472">Membrane</keyword>